<dbReference type="SUPFAM" id="SSF55874">
    <property type="entry name" value="ATPase domain of HSP90 chaperone/DNA topoisomerase II/histidine kinase"/>
    <property type="match status" value="1"/>
</dbReference>
<evidence type="ECO:0000256" key="2">
    <source>
        <dbReference type="ARBA" id="ARBA00012438"/>
    </source>
</evidence>
<dbReference type="Proteomes" id="UP000309561">
    <property type="component" value="Unassembled WGS sequence"/>
</dbReference>
<reference evidence="5 6" key="1">
    <citation type="submission" date="2019-04" db="EMBL/GenBank/DDBJ databases">
        <title>Sulfurimonas crateris sp. nov. a facultative anaerobic sulfur-oxidizing chemolithautotrophic bacterium isolated from a terrestrial mud vulcano.</title>
        <authorList>
            <person name="Ratnikova N.M."/>
            <person name="Slobodkin A.I."/>
            <person name="Merkel A.Y."/>
            <person name="Novikov A."/>
            <person name="Bonch-Osmolovskaya E.A."/>
            <person name="Slobodkina G.B."/>
        </authorList>
    </citation>
    <scope>NUCLEOTIDE SEQUENCE [LARGE SCALE GENOMIC DNA]</scope>
    <source>
        <strain evidence="5 6">SN118</strain>
    </source>
</reference>
<dbReference type="SUPFAM" id="SSF56281">
    <property type="entry name" value="Metallo-hydrolase/oxidoreductase"/>
    <property type="match status" value="1"/>
</dbReference>
<dbReference type="InterPro" id="IPR003661">
    <property type="entry name" value="HisK_dim/P_dom"/>
</dbReference>
<name>A0A4U2Z6W3_9BACT</name>
<evidence type="ECO:0000256" key="3">
    <source>
        <dbReference type="ARBA" id="ARBA00022553"/>
    </source>
</evidence>
<dbReference type="Pfam" id="PF02518">
    <property type="entry name" value="HATPase_c"/>
    <property type="match status" value="1"/>
</dbReference>
<dbReference type="InterPro" id="IPR004358">
    <property type="entry name" value="Sig_transdc_His_kin-like_C"/>
</dbReference>
<keyword evidence="3" id="KW-0597">Phosphoprotein</keyword>
<dbReference type="GO" id="GO:0016787">
    <property type="term" value="F:hydrolase activity"/>
    <property type="evidence" value="ECO:0007669"/>
    <property type="project" value="UniProtKB-KW"/>
</dbReference>
<keyword evidence="5" id="KW-0378">Hydrolase</keyword>
<comment type="catalytic activity">
    <reaction evidence="1">
        <text>ATP + protein L-histidine = ADP + protein N-phospho-L-histidine.</text>
        <dbReference type="EC" id="2.7.13.3"/>
    </reaction>
</comment>
<dbReference type="Gene3D" id="3.60.15.10">
    <property type="entry name" value="Ribonuclease Z/Hydroxyacylglutathione hydrolase-like"/>
    <property type="match status" value="1"/>
</dbReference>
<feature type="domain" description="Histidine kinase" evidence="4">
    <location>
        <begin position="287"/>
        <end position="508"/>
    </location>
</feature>
<dbReference type="InterPro" id="IPR036890">
    <property type="entry name" value="HATPase_C_sf"/>
</dbReference>
<dbReference type="RefSeq" id="WP_137014613.1">
    <property type="nucleotide sequence ID" value="NZ_SZPX01000007.1"/>
</dbReference>
<dbReference type="PROSITE" id="PS50109">
    <property type="entry name" value="HIS_KIN"/>
    <property type="match status" value="1"/>
</dbReference>
<dbReference type="Pfam" id="PF00512">
    <property type="entry name" value="HisKA"/>
    <property type="match status" value="1"/>
</dbReference>
<evidence type="ECO:0000313" key="5">
    <source>
        <dbReference type="EMBL" id="TKI68621.1"/>
    </source>
</evidence>
<dbReference type="InterPro" id="IPR001279">
    <property type="entry name" value="Metallo-B-lactamas"/>
</dbReference>
<dbReference type="Gene3D" id="3.30.565.10">
    <property type="entry name" value="Histidine kinase-like ATPase, C-terminal domain"/>
    <property type="match status" value="1"/>
</dbReference>
<keyword evidence="6" id="KW-1185">Reference proteome</keyword>
<dbReference type="AlphaFoldDB" id="A0A4U2Z6W3"/>
<dbReference type="SUPFAM" id="SSF47384">
    <property type="entry name" value="Homodimeric domain of signal transducing histidine kinase"/>
    <property type="match status" value="1"/>
</dbReference>
<dbReference type="PRINTS" id="PR00344">
    <property type="entry name" value="BCTRLSENSOR"/>
</dbReference>
<dbReference type="PANTHER" id="PTHR43041:SF1">
    <property type="entry name" value="METALLO-BETA-LACTAMASE DOMAIN-CONTAINING PROTEIN"/>
    <property type="match status" value="1"/>
</dbReference>
<protein>
    <recommendedName>
        <fullName evidence="2">histidine kinase</fullName>
        <ecNumber evidence="2">2.7.13.3</ecNumber>
    </recommendedName>
</protein>
<dbReference type="PANTHER" id="PTHR43041">
    <property type="entry name" value="HYDROLASE, METALLO-BETA-LACTAMASE SUPERFAMILY"/>
    <property type="match status" value="1"/>
</dbReference>
<dbReference type="InterPro" id="IPR005467">
    <property type="entry name" value="His_kinase_dom"/>
</dbReference>
<dbReference type="EC" id="2.7.13.3" evidence="2"/>
<dbReference type="SMART" id="SM00388">
    <property type="entry name" value="HisKA"/>
    <property type="match status" value="1"/>
</dbReference>
<dbReference type="CDD" id="cd00082">
    <property type="entry name" value="HisKA"/>
    <property type="match status" value="1"/>
</dbReference>
<proteinExistence type="predicted"/>
<accession>A0A4U2Z6W3</accession>
<comment type="caution">
    <text evidence="5">The sequence shown here is derived from an EMBL/GenBank/DDBJ whole genome shotgun (WGS) entry which is preliminary data.</text>
</comment>
<dbReference type="SMART" id="SM00849">
    <property type="entry name" value="Lactamase_B"/>
    <property type="match status" value="1"/>
</dbReference>
<dbReference type="EMBL" id="SZPX01000007">
    <property type="protein sequence ID" value="TKI68621.1"/>
    <property type="molecule type" value="Genomic_DNA"/>
</dbReference>
<evidence type="ECO:0000313" key="6">
    <source>
        <dbReference type="Proteomes" id="UP000309561"/>
    </source>
</evidence>
<dbReference type="CDD" id="cd07709">
    <property type="entry name" value="flavodiiron_proteins_MBL-fold"/>
    <property type="match status" value="1"/>
</dbReference>
<dbReference type="Gene3D" id="1.10.287.130">
    <property type="match status" value="1"/>
</dbReference>
<evidence type="ECO:0000259" key="4">
    <source>
        <dbReference type="PROSITE" id="PS50109"/>
    </source>
</evidence>
<gene>
    <name evidence="5" type="ORF">FCU45_09350</name>
</gene>
<dbReference type="InterPro" id="IPR045761">
    <property type="entry name" value="ODP_dom"/>
</dbReference>
<sequence length="508" mass="58179">MSKILDTSEAVLIAPNIYWVGMHLKGDPFQCHPYLIKNGNESILIDPGSMIEFDETVRKVKMLIDISSIKYIILHHQDPDLAAAVPEIEKLINRDDLQIVTHSRMSLLIKHYLVTSSYYEIDKRGYQLLTSSGMKLEFLTTPYCHSPGAFVSYDPDSKILFSGDIFGGIDESWDFYADESYFFKAKQFHQEYMPSKDIFNYALSKIEKLDIEMIAPQHGSIIEKKYVPKLIHDMKNLDCGLYIDNKYNQELINTIDELKRKEQSLRERDLMLSEQSKRAEIGEMIGNIAHQWRQPLAIINTSLAILKEKNQADMLSKDEIADRLEKMEKRVIYMSETIEDFMSYYTPEKEKSWFSINEAVEKALDLVNLKSNERGINLNLPLNSNYKIFGLMNEFVQVIVSILSNINDLIAIKKIINPDITISLYGDNESITLSIKDNCGGIDEKNLTKIFDPYFTTKHKSIGTGLGLHIAKMIIEENMGGVLGAKNVHSKDQEKLGAEFTIKIKNEN</sequence>
<dbReference type="SMART" id="SM00387">
    <property type="entry name" value="HATPase_c"/>
    <property type="match status" value="1"/>
</dbReference>
<dbReference type="Pfam" id="PF19583">
    <property type="entry name" value="ODP"/>
    <property type="match status" value="1"/>
</dbReference>
<dbReference type="InterPro" id="IPR036097">
    <property type="entry name" value="HisK_dim/P_sf"/>
</dbReference>
<dbReference type="InterPro" id="IPR036866">
    <property type="entry name" value="RibonucZ/Hydroxyglut_hydro"/>
</dbReference>
<organism evidence="5 6">
    <name type="scientific">Sulfurimonas crateris</name>
    <dbReference type="NCBI Taxonomy" id="2574727"/>
    <lineage>
        <taxon>Bacteria</taxon>
        <taxon>Pseudomonadati</taxon>
        <taxon>Campylobacterota</taxon>
        <taxon>Epsilonproteobacteria</taxon>
        <taxon>Campylobacterales</taxon>
        <taxon>Sulfurimonadaceae</taxon>
        <taxon>Sulfurimonas</taxon>
    </lineage>
</organism>
<dbReference type="OrthoDB" id="9768433at2"/>
<evidence type="ECO:0000256" key="1">
    <source>
        <dbReference type="ARBA" id="ARBA00000085"/>
    </source>
</evidence>
<dbReference type="GO" id="GO:0000155">
    <property type="term" value="F:phosphorelay sensor kinase activity"/>
    <property type="evidence" value="ECO:0007669"/>
    <property type="project" value="InterPro"/>
</dbReference>
<dbReference type="InterPro" id="IPR003594">
    <property type="entry name" value="HATPase_dom"/>
</dbReference>